<protein>
    <submittedName>
        <fullName evidence="1">Uncharacterized protein</fullName>
    </submittedName>
</protein>
<accession>A0A1Y1XCS4</accession>
<evidence type="ECO:0000313" key="2">
    <source>
        <dbReference type="Proteomes" id="UP000193498"/>
    </source>
</evidence>
<sequence>MILLTIITNLDFSKPERCNLYVLNNIKWDIKLLLRDGFYYNNSNIFNIINLKDYVGTLLLINELNNKYTDNFIQNLKINFDPQLKEKLDTLEYDLIWAKQESKRVLQKYEEDLKYRLKLKMDKQRSRQRLDRIQQELKGLVWNFNKNMEQKPEQKILQQFGNLRCKLDRLKEILEKKSKCFEIRYIKHFSNDELKEFKNIFLDDETLDEVKIGCN</sequence>
<dbReference type="InParanoid" id="A0A1Y1XCS4"/>
<evidence type="ECO:0000313" key="1">
    <source>
        <dbReference type="EMBL" id="ORX83517.1"/>
    </source>
</evidence>
<name>A0A1Y1XCS4_9FUNG</name>
<proteinExistence type="predicted"/>
<comment type="caution">
    <text evidence="1">The sequence shown here is derived from an EMBL/GenBank/DDBJ whole genome shotgun (WGS) entry which is preliminary data.</text>
</comment>
<keyword evidence="2" id="KW-1185">Reference proteome</keyword>
<dbReference type="AlphaFoldDB" id="A0A1Y1XCS4"/>
<reference evidence="1 2" key="1">
    <citation type="submission" date="2016-07" db="EMBL/GenBank/DDBJ databases">
        <title>Pervasive Adenine N6-methylation of Active Genes in Fungi.</title>
        <authorList>
            <consortium name="DOE Joint Genome Institute"/>
            <person name="Mondo S.J."/>
            <person name="Dannebaum R.O."/>
            <person name="Kuo R.C."/>
            <person name="Labutti K."/>
            <person name="Haridas S."/>
            <person name="Kuo A."/>
            <person name="Salamov A."/>
            <person name="Ahrendt S.R."/>
            <person name="Lipzen A."/>
            <person name="Sullivan W."/>
            <person name="Andreopoulos W.B."/>
            <person name="Clum A."/>
            <person name="Lindquist E."/>
            <person name="Daum C."/>
            <person name="Ramamoorthy G.K."/>
            <person name="Gryganskyi A."/>
            <person name="Culley D."/>
            <person name="Magnuson J.K."/>
            <person name="James T.Y."/>
            <person name="O'Malley M.A."/>
            <person name="Stajich J.E."/>
            <person name="Spatafora J.W."/>
            <person name="Visel A."/>
            <person name="Grigoriev I.V."/>
        </authorList>
    </citation>
    <scope>NUCLEOTIDE SEQUENCE [LARGE SCALE GENOMIC DNA]</scope>
    <source>
        <strain evidence="1 2">CBS 931.73</strain>
    </source>
</reference>
<dbReference type="Proteomes" id="UP000193498">
    <property type="component" value="Unassembled WGS sequence"/>
</dbReference>
<organism evidence="1 2">
    <name type="scientific">Basidiobolus meristosporus CBS 931.73</name>
    <dbReference type="NCBI Taxonomy" id="1314790"/>
    <lineage>
        <taxon>Eukaryota</taxon>
        <taxon>Fungi</taxon>
        <taxon>Fungi incertae sedis</taxon>
        <taxon>Zoopagomycota</taxon>
        <taxon>Entomophthoromycotina</taxon>
        <taxon>Basidiobolomycetes</taxon>
        <taxon>Basidiobolales</taxon>
        <taxon>Basidiobolaceae</taxon>
        <taxon>Basidiobolus</taxon>
    </lineage>
</organism>
<gene>
    <name evidence="1" type="ORF">K493DRAFT_307601</name>
</gene>
<dbReference type="EMBL" id="MCFE01000640">
    <property type="protein sequence ID" value="ORX83517.1"/>
    <property type="molecule type" value="Genomic_DNA"/>
</dbReference>